<dbReference type="InterPro" id="IPR005936">
    <property type="entry name" value="FtsH"/>
</dbReference>
<evidence type="ECO:0000256" key="9">
    <source>
        <dbReference type="ARBA" id="ARBA00022833"/>
    </source>
</evidence>
<feature type="binding site" evidence="15">
    <location>
        <position position="495"/>
    </location>
    <ligand>
        <name>Zn(2+)</name>
        <dbReference type="ChEBI" id="CHEBI:29105"/>
        <note>catalytic</note>
    </ligand>
</feature>
<keyword evidence="3 15" id="KW-1003">Cell membrane</keyword>
<feature type="region of interest" description="Disordered" evidence="17">
    <location>
        <begin position="592"/>
        <end position="631"/>
    </location>
</feature>
<dbReference type="NCBIfam" id="TIGR01241">
    <property type="entry name" value="FtsH_fam"/>
    <property type="match status" value="1"/>
</dbReference>
<keyword evidence="5 15" id="KW-0812">Transmembrane</keyword>
<evidence type="ECO:0000256" key="6">
    <source>
        <dbReference type="ARBA" id="ARBA00022723"/>
    </source>
</evidence>
<keyword evidence="12 15" id="KW-0482">Metalloprotease</keyword>
<gene>
    <name evidence="15" type="primary">ftsH</name>
    <name evidence="19" type="ORF">C8261_09610</name>
</gene>
<proteinExistence type="inferred from homology"/>
<dbReference type="GO" id="GO:0005886">
    <property type="term" value="C:plasma membrane"/>
    <property type="evidence" value="ECO:0007669"/>
    <property type="project" value="UniProtKB-SubCell"/>
</dbReference>
<dbReference type="GO" id="GO:0005524">
    <property type="term" value="F:ATP binding"/>
    <property type="evidence" value="ECO:0007669"/>
    <property type="project" value="UniProtKB-UniRule"/>
</dbReference>
<comment type="cofactor">
    <cofactor evidence="15">
        <name>Zn(2+)</name>
        <dbReference type="ChEBI" id="CHEBI:29105"/>
    </cofactor>
    <text evidence="15">Binds 1 zinc ion per subunit.</text>
</comment>
<keyword evidence="9 15" id="KW-0862">Zinc</keyword>
<evidence type="ECO:0000313" key="20">
    <source>
        <dbReference type="Proteomes" id="UP000241193"/>
    </source>
</evidence>
<dbReference type="GO" id="GO:0008270">
    <property type="term" value="F:zinc ion binding"/>
    <property type="evidence" value="ECO:0007669"/>
    <property type="project" value="UniProtKB-UniRule"/>
</dbReference>
<evidence type="ECO:0000259" key="18">
    <source>
        <dbReference type="SMART" id="SM00382"/>
    </source>
</evidence>
<dbReference type="InterPro" id="IPR003959">
    <property type="entry name" value="ATPase_AAA_core"/>
</dbReference>
<dbReference type="PANTHER" id="PTHR23076:SF97">
    <property type="entry name" value="ATP-DEPENDENT ZINC METALLOPROTEASE YME1L1"/>
    <property type="match status" value="1"/>
</dbReference>
<dbReference type="InterPro" id="IPR000642">
    <property type="entry name" value="Peptidase_M41"/>
</dbReference>
<feature type="binding site" evidence="15">
    <location>
        <position position="419"/>
    </location>
    <ligand>
        <name>Zn(2+)</name>
        <dbReference type="ChEBI" id="CHEBI:29105"/>
        <note>catalytic</note>
    </ligand>
</feature>
<evidence type="ECO:0000256" key="15">
    <source>
        <dbReference type="HAMAP-Rule" id="MF_01458"/>
    </source>
</evidence>
<dbReference type="InterPro" id="IPR011546">
    <property type="entry name" value="Pept_M41_FtsH_extracell"/>
</dbReference>
<reference evidence="19 20" key="2">
    <citation type="submission" date="2018-04" db="EMBL/GenBank/DDBJ databases">
        <title>Thauera lacus sp. nov., isolated from an saline lake in Inner Mongolia, China.</title>
        <authorList>
            <person name="Liang Q.-Y."/>
        </authorList>
    </citation>
    <scope>NUCLEOTIDE SEQUENCE [LARGE SCALE GENOMIC DNA]</scope>
    <source>
        <strain evidence="19 20">D20</strain>
    </source>
</reference>
<keyword evidence="7 15" id="KW-0547">Nucleotide-binding</keyword>
<keyword evidence="19" id="KW-0132">Cell division</keyword>
<dbReference type="FunFam" id="3.40.50.300:FF:000001">
    <property type="entry name" value="ATP-dependent zinc metalloprotease FtsH"/>
    <property type="match status" value="1"/>
</dbReference>
<evidence type="ECO:0000256" key="17">
    <source>
        <dbReference type="SAM" id="MobiDB-lite"/>
    </source>
</evidence>
<keyword evidence="11 15" id="KW-1133">Transmembrane helix</keyword>
<dbReference type="PANTHER" id="PTHR23076">
    <property type="entry name" value="METALLOPROTEASE M41 FTSH"/>
    <property type="match status" value="1"/>
</dbReference>
<dbReference type="PROSITE" id="PS00674">
    <property type="entry name" value="AAA"/>
    <property type="match status" value="1"/>
</dbReference>
<dbReference type="AlphaFoldDB" id="A0A2T4IFI6"/>
<keyword evidence="4 15" id="KW-0645">Protease</keyword>
<reference evidence="19 20" key="1">
    <citation type="submission" date="2018-03" db="EMBL/GenBank/DDBJ databases">
        <authorList>
            <person name="Keele B.F."/>
        </authorList>
    </citation>
    <scope>NUCLEOTIDE SEQUENCE [LARGE SCALE GENOMIC DNA]</scope>
    <source>
        <strain evidence="19 20">D20</strain>
    </source>
</reference>
<dbReference type="InterPro" id="IPR003960">
    <property type="entry name" value="ATPase_AAA_CS"/>
</dbReference>
<evidence type="ECO:0000256" key="11">
    <source>
        <dbReference type="ARBA" id="ARBA00022989"/>
    </source>
</evidence>
<dbReference type="InterPro" id="IPR037219">
    <property type="entry name" value="Peptidase_M41-like"/>
</dbReference>
<comment type="similarity">
    <text evidence="2 15">In the C-terminal section; belongs to the peptidase M41 family.</text>
</comment>
<dbReference type="InterPro" id="IPR027417">
    <property type="entry name" value="P-loop_NTPase"/>
</dbReference>
<evidence type="ECO:0000256" key="12">
    <source>
        <dbReference type="ARBA" id="ARBA00023049"/>
    </source>
</evidence>
<evidence type="ECO:0000256" key="5">
    <source>
        <dbReference type="ARBA" id="ARBA00022692"/>
    </source>
</evidence>
<keyword evidence="20" id="KW-1185">Reference proteome</keyword>
<dbReference type="GO" id="GO:0004176">
    <property type="term" value="F:ATP-dependent peptidase activity"/>
    <property type="evidence" value="ECO:0007669"/>
    <property type="project" value="InterPro"/>
</dbReference>
<dbReference type="SUPFAM" id="SSF140990">
    <property type="entry name" value="FtsH protease domain-like"/>
    <property type="match status" value="1"/>
</dbReference>
<accession>A0A2T4IFI6</accession>
<dbReference type="GO" id="GO:0004222">
    <property type="term" value="F:metalloendopeptidase activity"/>
    <property type="evidence" value="ECO:0007669"/>
    <property type="project" value="InterPro"/>
</dbReference>
<dbReference type="FunFam" id="1.10.8.60:FF:000001">
    <property type="entry name" value="ATP-dependent zinc metalloprotease FtsH"/>
    <property type="match status" value="1"/>
</dbReference>
<dbReference type="FunFam" id="1.20.58.760:FF:000001">
    <property type="entry name" value="ATP-dependent zinc metalloprotease FtsH"/>
    <property type="match status" value="1"/>
</dbReference>
<evidence type="ECO:0000256" key="8">
    <source>
        <dbReference type="ARBA" id="ARBA00022801"/>
    </source>
</evidence>
<evidence type="ECO:0000256" key="3">
    <source>
        <dbReference type="ARBA" id="ARBA00022475"/>
    </source>
</evidence>
<dbReference type="EC" id="3.4.24.-" evidence="15"/>
<dbReference type="InterPro" id="IPR003593">
    <property type="entry name" value="AAA+_ATPase"/>
</dbReference>
<dbReference type="Gene3D" id="3.40.50.300">
    <property type="entry name" value="P-loop containing nucleotide triphosphate hydrolases"/>
    <property type="match status" value="1"/>
</dbReference>
<keyword evidence="19" id="KW-0131">Cell cycle</keyword>
<dbReference type="Pfam" id="PF00004">
    <property type="entry name" value="AAA"/>
    <property type="match status" value="1"/>
</dbReference>
<dbReference type="GO" id="GO:0006508">
    <property type="term" value="P:proteolysis"/>
    <property type="evidence" value="ECO:0007669"/>
    <property type="project" value="UniProtKB-KW"/>
</dbReference>
<dbReference type="Gene3D" id="1.20.58.760">
    <property type="entry name" value="Peptidase M41"/>
    <property type="match status" value="1"/>
</dbReference>
<dbReference type="GO" id="GO:0016887">
    <property type="term" value="F:ATP hydrolysis activity"/>
    <property type="evidence" value="ECO:0007669"/>
    <property type="project" value="UniProtKB-UniRule"/>
</dbReference>
<comment type="subunit">
    <text evidence="15">Homohexamer.</text>
</comment>
<evidence type="ECO:0000256" key="16">
    <source>
        <dbReference type="RuleBase" id="RU003651"/>
    </source>
</evidence>
<organism evidence="19 20">
    <name type="scientific">Pseudothauera lacus</name>
    <dbReference type="NCBI Taxonomy" id="2136175"/>
    <lineage>
        <taxon>Bacteria</taxon>
        <taxon>Pseudomonadati</taxon>
        <taxon>Pseudomonadota</taxon>
        <taxon>Betaproteobacteria</taxon>
        <taxon>Rhodocyclales</taxon>
        <taxon>Zoogloeaceae</taxon>
        <taxon>Pseudothauera</taxon>
    </lineage>
</organism>
<feature type="domain" description="AAA+ ATPase" evidence="18">
    <location>
        <begin position="189"/>
        <end position="328"/>
    </location>
</feature>
<keyword evidence="13 15" id="KW-0472">Membrane</keyword>
<evidence type="ECO:0000256" key="2">
    <source>
        <dbReference type="ARBA" id="ARBA00010044"/>
    </source>
</evidence>
<dbReference type="HAMAP" id="MF_01458">
    <property type="entry name" value="FtsH"/>
    <property type="match status" value="1"/>
</dbReference>
<evidence type="ECO:0000256" key="13">
    <source>
        <dbReference type="ARBA" id="ARBA00023136"/>
    </source>
</evidence>
<feature type="active site" evidence="15">
    <location>
        <position position="420"/>
    </location>
</feature>
<sequence>MNNLFKNLAIWMVIGVVLMTVFNQFNTRQVAPNTMEYSQFLEEAKAGRIAKVVVEGRMVRATTLEGRSVTVYTPGVQDIWMVSDLMRYGVTVTASKPEEEQSFLASVFVSWFPMLLLIGVWIFFMRQMQGGGKGGAFSFGKSKARMLDESANSITFADVAGCDEAKEEVFELVEFLRDPSKFQKLGGRIPKGVLMVGSPGTGKTLLAKAIAGEAKVPFFSISGSDFVEMFVGVGAARVRDMFEQAKKHAPCIIFIDEIDAVGRQRGAGLGGGNDEREQTLNQLLVEMDGFEGQAGVIVIAATNRPDVLDPALLRPGRFDRQVVVPLPDIRGREQILKVHMRKVPIAPDVEPQVLARGTPGFAGADLANLVNEAALFAARANKRLVDMDDFERAKDKIMMGAERRSVVMPEEERKNTAYHESGHAVVAKLLDKTDPVHKVTIIPRGRALGVTMQLPTEDRYSQDRDRLLQMIAVLFGGRICEEIFMKQMTTGASNDFARATDLARRMVTQWGMSDNLGPMVYGEEEGEIFLGRQVTTHRNVSEATMQKVDAEIRRIIDEQYALARRLIEENSDKVETMTQALLEWETLDADQVNDIMAGKPPRPPKPTSNSVKPPSADDSAGEAPNAPAPVA</sequence>
<dbReference type="OrthoDB" id="9809379at2"/>
<dbReference type="SMART" id="SM00382">
    <property type="entry name" value="AAA"/>
    <property type="match status" value="1"/>
</dbReference>
<protein>
    <recommendedName>
        <fullName evidence="15">ATP-dependent zinc metalloprotease FtsH</fullName>
        <ecNumber evidence="15">3.4.24.-</ecNumber>
    </recommendedName>
</protein>
<comment type="similarity">
    <text evidence="14 15">In the central section; belongs to the AAA ATPase family.</text>
</comment>
<evidence type="ECO:0000256" key="4">
    <source>
        <dbReference type="ARBA" id="ARBA00022670"/>
    </source>
</evidence>
<dbReference type="SUPFAM" id="SSF52540">
    <property type="entry name" value="P-loop containing nucleoside triphosphate hydrolases"/>
    <property type="match status" value="1"/>
</dbReference>
<evidence type="ECO:0000256" key="10">
    <source>
        <dbReference type="ARBA" id="ARBA00022840"/>
    </source>
</evidence>
<comment type="subcellular location">
    <subcellularLocation>
        <location evidence="15">Cell membrane</location>
        <topology evidence="15">Multi-pass membrane protein</topology>
        <orientation evidence="15">Cytoplasmic side</orientation>
    </subcellularLocation>
    <subcellularLocation>
        <location evidence="1">Membrane</location>
    </subcellularLocation>
</comment>
<feature type="transmembrane region" description="Helical" evidence="15">
    <location>
        <begin position="7"/>
        <end position="25"/>
    </location>
</feature>
<comment type="caution">
    <text evidence="19">The sequence shown here is derived from an EMBL/GenBank/DDBJ whole genome shotgun (WGS) entry which is preliminary data.</text>
</comment>
<feature type="transmembrane region" description="Helical" evidence="15">
    <location>
        <begin position="103"/>
        <end position="124"/>
    </location>
</feature>
<feature type="binding site" evidence="15">
    <location>
        <begin position="197"/>
        <end position="204"/>
    </location>
    <ligand>
        <name>ATP</name>
        <dbReference type="ChEBI" id="CHEBI:30616"/>
    </ligand>
</feature>
<evidence type="ECO:0000256" key="14">
    <source>
        <dbReference type="ARBA" id="ARBA00061570"/>
    </source>
</evidence>
<keyword evidence="6 15" id="KW-0479">Metal-binding</keyword>
<dbReference type="GO" id="GO:0030163">
    <property type="term" value="P:protein catabolic process"/>
    <property type="evidence" value="ECO:0007669"/>
    <property type="project" value="UniProtKB-UniRule"/>
</dbReference>
<name>A0A2T4IFI6_9RHOO</name>
<dbReference type="InterPro" id="IPR041569">
    <property type="entry name" value="AAA_lid_3"/>
</dbReference>
<comment type="similarity">
    <text evidence="16">Belongs to the AAA ATPase family.</text>
</comment>
<evidence type="ECO:0000256" key="7">
    <source>
        <dbReference type="ARBA" id="ARBA00022741"/>
    </source>
</evidence>
<keyword evidence="8 15" id="KW-0378">Hydrolase</keyword>
<dbReference type="Pfam" id="PF17862">
    <property type="entry name" value="AAA_lid_3"/>
    <property type="match status" value="1"/>
</dbReference>
<dbReference type="Proteomes" id="UP000241193">
    <property type="component" value="Unassembled WGS sequence"/>
</dbReference>
<comment type="function">
    <text evidence="15">Acts as a processive, ATP-dependent zinc metallopeptidase for both cytoplasmic and membrane proteins. Plays a role in the quality control of integral membrane proteins.</text>
</comment>
<keyword evidence="10 15" id="KW-0067">ATP-binding</keyword>
<dbReference type="RefSeq" id="WP_107493476.1">
    <property type="nucleotide sequence ID" value="NZ_PZKC01000006.1"/>
</dbReference>
<dbReference type="Pfam" id="PF06480">
    <property type="entry name" value="FtsH_ext"/>
    <property type="match status" value="1"/>
</dbReference>
<dbReference type="CDD" id="cd19501">
    <property type="entry name" value="RecA-like_FtsH"/>
    <property type="match status" value="1"/>
</dbReference>
<dbReference type="GO" id="GO:0051301">
    <property type="term" value="P:cell division"/>
    <property type="evidence" value="ECO:0007669"/>
    <property type="project" value="UniProtKB-KW"/>
</dbReference>
<dbReference type="Gene3D" id="3.30.720.210">
    <property type="match status" value="1"/>
</dbReference>
<evidence type="ECO:0000313" key="19">
    <source>
        <dbReference type="EMBL" id="PTD96542.1"/>
    </source>
</evidence>
<evidence type="ECO:0000256" key="1">
    <source>
        <dbReference type="ARBA" id="ARBA00004370"/>
    </source>
</evidence>
<feature type="binding site" evidence="15">
    <location>
        <position position="423"/>
    </location>
    <ligand>
        <name>Zn(2+)</name>
        <dbReference type="ChEBI" id="CHEBI:29105"/>
        <note>catalytic</note>
    </ligand>
</feature>
<dbReference type="Gene3D" id="1.10.8.60">
    <property type="match status" value="1"/>
</dbReference>
<dbReference type="EMBL" id="PZKC01000006">
    <property type="protein sequence ID" value="PTD96542.1"/>
    <property type="molecule type" value="Genomic_DNA"/>
</dbReference>
<dbReference type="Pfam" id="PF01434">
    <property type="entry name" value="Peptidase_M41"/>
    <property type="match status" value="1"/>
</dbReference>